<accession>A0A6G3QSP2</accession>
<dbReference type="PANTHER" id="PTHR44068">
    <property type="entry name" value="ZGC:194242"/>
    <property type="match status" value="1"/>
</dbReference>
<dbReference type="EMBL" id="JAAGMD010000268">
    <property type="protein sequence ID" value="NEA86365.1"/>
    <property type="molecule type" value="Genomic_DNA"/>
</dbReference>
<reference evidence="2" key="1">
    <citation type="submission" date="2020-01" db="EMBL/GenBank/DDBJ databases">
        <title>Insect and environment-associated Actinomycetes.</title>
        <authorList>
            <person name="Currrie C."/>
            <person name="Chevrette M."/>
            <person name="Carlson C."/>
            <person name="Stubbendieck R."/>
            <person name="Wendt-Pienkowski E."/>
        </authorList>
    </citation>
    <scope>NUCLEOTIDE SEQUENCE</scope>
    <source>
        <strain evidence="2">SID14436</strain>
    </source>
</reference>
<keyword evidence="2" id="KW-0489">Methyltransferase</keyword>
<dbReference type="Gene3D" id="3.40.50.150">
    <property type="entry name" value="Vaccinia Virus protein VP39"/>
    <property type="match status" value="1"/>
</dbReference>
<dbReference type="Pfam" id="PF13649">
    <property type="entry name" value="Methyltransf_25"/>
    <property type="match status" value="1"/>
</dbReference>
<evidence type="ECO:0000259" key="1">
    <source>
        <dbReference type="Pfam" id="PF13649"/>
    </source>
</evidence>
<evidence type="ECO:0000313" key="2">
    <source>
        <dbReference type="EMBL" id="NEA86365.1"/>
    </source>
</evidence>
<dbReference type="GO" id="GO:0008168">
    <property type="term" value="F:methyltransferase activity"/>
    <property type="evidence" value="ECO:0007669"/>
    <property type="project" value="UniProtKB-KW"/>
</dbReference>
<protein>
    <submittedName>
        <fullName evidence="2">Methyltransferase domain-containing protein</fullName>
    </submittedName>
</protein>
<gene>
    <name evidence="2" type="ORF">G3I53_09995</name>
</gene>
<proteinExistence type="predicted"/>
<comment type="caution">
    <text evidence="2">The sequence shown here is derived from an EMBL/GenBank/DDBJ whole genome shotgun (WGS) entry which is preliminary data.</text>
</comment>
<dbReference type="RefSeq" id="WP_164334244.1">
    <property type="nucleotide sequence ID" value="NZ_JAAGMD010000268.1"/>
</dbReference>
<dbReference type="AlphaFoldDB" id="A0A6G3QSP2"/>
<dbReference type="CDD" id="cd02440">
    <property type="entry name" value="AdoMet_MTases"/>
    <property type="match status" value="1"/>
</dbReference>
<dbReference type="InterPro" id="IPR050447">
    <property type="entry name" value="Erg6_SMT_methyltransf"/>
</dbReference>
<name>A0A6G3QSP2_9ACTN</name>
<dbReference type="GO" id="GO:0032259">
    <property type="term" value="P:methylation"/>
    <property type="evidence" value="ECO:0007669"/>
    <property type="project" value="UniProtKB-KW"/>
</dbReference>
<keyword evidence="2" id="KW-0808">Transferase</keyword>
<dbReference type="InterPro" id="IPR029063">
    <property type="entry name" value="SAM-dependent_MTases_sf"/>
</dbReference>
<dbReference type="SUPFAM" id="SSF53335">
    <property type="entry name" value="S-adenosyl-L-methionine-dependent methyltransferases"/>
    <property type="match status" value="1"/>
</dbReference>
<sequence length="276" mass="31014">MPDRLPNRPDTPAGRTPADDALAARLTLPRYPRSAAYDARWTIENQMGPHALWLLEWLAGALGPDVLRPGARVLDLGCGRAMTSVFLAREYDVRVTAADLWTEPGDNARRIAGAGVADRVLPVRAEAHDLPFGEETFDAIVSVDAYQYFGTDDLYLPTLTRLLKPGGTVGVVVPALREEIDGTEPPEHLEPFWEPAFWCFHSPAWWRRHWMRSGAVSVTAADWQPDGWRDWLLWCDVVAEESGDDFHVRMSRESARMLRADEGRTLGFARVVGRRR</sequence>
<feature type="domain" description="Methyltransferase" evidence="1">
    <location>
        <begin position="73"/>
        <end position="167"/>
    </location>
</feature>
<dbReference type="PANTHER" id="PTHR44068:SF11">
    <property type="entry name" value="GERANYL DIPHOSPHATE 2-C-METHYLTRANSFERASE"/>
    <property type="match status" value="1"/>
</dbReference>
<dbReference type="InterPro" id="IPR041698">
    <property type="entry name" value="Methyltransf_25"/>
</dbReference>
<organism evidence="2">
    <name type="scientific">Streptomyces sp. SID14436</name>
    <dbReference type="NCBI Taxonomy" id="2706070"/>
    <lineage>
        <taxon>Bacteria</taxon>
        <taxon>Bacillati</taxon>
        <taxon>Actinomycetota</taxon>
        <taxon>Actinomycetes</taxon>
        <taxon>Kitasatosporales</taxon>
        <taxon>Streptomycetaceae</taxon>
        <taxon>Streptomyces</taxon>
    </lineage>
</organism>